<dbReference type="EMBL" id="ARXX01000088">
    <property type="protein sequence ID" value="MBF5058305.1"/>
    <property type="molecule type" value="Genomic_DNA"/>
</dbReference>
<dbReference type="Proteomes" id="UP000662703">
    <property type="component" value="Unassembled WGS sequence"/>
</dbReference>
<keyword evidence="8" id="KW-1185">Reference proteome</keyword>
<comment type="caution">
    <text evidence="7">The sequence shown here is derived from an EMBL/GenBank/DDBJ whole genome shotgun (WGS) entry which is preliminary data.</text>
</comment>
<dbReference type="SUPFAM" id="SSF81345">
    <property type="entry name" value="ABC transporter involved in vitamin B12 uptake, BtuC"/>
    <property type="match status" value="1"/>
</dbReference>
<feature type="transmembrane region" description="Helical" evidence="6">
    <location>
        <begin position="21"/>
        <end position="38"/>
    </location>
</feature>
<proteinExistence type="predicted"/>
<evidence type="ECO:0000256" key="3">
    <source>
        <dbReference type="ARBA" id="ARBA00022692"/>
    </source>
</evidence>
<protein>
    <submittedName>
        <fullName evidence="7">High-affinity branched-chain amino acid transport system permease protein LivM (LIV-I protein M)</fullName>
    </submittedName>
</protein>
<feature type="transmembrane region" description="Helical" evidence="6">
    <location>
        <begin position="349"/>
        <end position="370"/>
    </location>
</feature>
<feature type="transmembrane region" description="Helical" evidence="6">
    <location>
        <begin position="391"/>
        <end position="412"/>
    </location>
</feature>
<feature type="transmembrane region" description="Helical" evidence="6">
    <location>
        <begin position="237"/>
        <end position="261"/>
    </location>
</feature>
<dbReference type="InterPro" id="IPR001851">
    <property type="entry name" value="ABC_transp_permease"/>
</dbReference>
<evidence type="ECO:0000256" key="4">
    <source>
        <dbReference type="ARBA" id="ARBA00022989"/>
    </source>
</evidence>
<evidence type="ECO:0000256" key="1">
    <source>
        <dbReference type="ARBA" id="ARBA00004429"/>
    </source>
</evidence>
<dbReference type="PANTHER" id="PTHR30482:SF17">
    <property type="entry name" value="ABC TRANSPORTER ATP-BINDING PROTEIN"/>
    <property type="match status" value="1"/>
</dbReference>
<evidence type="ECO:0000256" key="2">
    <source>
        <dbReference type="ARBA" id="ARBA00022475"/>
    </source>
</evidence>
<feature type="transmembrane region" description="Helical" evidence="6">
    <location>
        <begin position="103"/>
        <end position="127"/>
    </location>
</feature>
<organism evidence="7 8">
    <name type="scientific">Alloalcanivorax profundimaris</name>
    <dbReference type="NCBI Taxonomy" id="2735259"/>
    <lineage>
        <taxon>Bacteria</taxon>
        <taxon>Pseudomonadati</taxon>
        <taxon>Pseudomonadota</taxon>
        <taxon>Gammaproteobacteria</taxon>
        <taxon>Oceanospirillales</taxon>
        <taxon>Alcanivoracaceae</taxon>
        <taxon>Alloalcanivorax</taxon>
    </lineage>
</organism>
<evidence type="ECO:0000256" key="5">
    <source>
        <dbReference type="ARBA" id="ARBA00023136"/>
    </source>
</evidence>
<feature type="transmembrane region" description="Helical" evidence="6">
    <location>
        <begin position="44"/>
        <end position="64"/>
    </location>
</feature>
<keyword evidence="2" id="KW-1003">Cell membrane</keyword>
<feature type="transmembrane region" description="Helical" evidence="6">
    <location>
        <begin position="71"/>
        <end position="91"/>
    </location>
</feature>
<comment type="subcellular location">
    <subcellularLocation>
        <location evidence="1">Cell inner membrane</location>
        <topology evidence="1">Multi-pass membrane protein</topology>
    </subcellularLocation>
</comment>
<feature type="transmembrane region" description="Helical" evidence="6">
    <location>
        <begin position="188"/>
        <end position="206"/>
    </location>
</feature>
<sequence>MSQDLSAAMQRSKSRPSLRGLVPWVVFAAVLLLLPFVFQGNSTAFTLLNVIGINIVFALSYNMLLGQGGMLSFGHAVFFGLGSYAAMHAMIAIDDASYAGEGFWAHVPVVGMPVIGMIAGGLVALVLGWPFCRRAGTAFAMITLGLGEMVAAAGQMFPSLFGGEAGIYGNRMVGPQWFGLELAQSADVYWFMAFWTFVAVFAMWAFTRTPLGRMSNAVRDNPDRLQFIGYQPRNIRFMIFIASGSFGGLAGGMAAVNYEIITPEALGLIPSGLALLMAAVGGLGVFYGPIVGAIVVTLMNSMLSDYTDASILYVGLVFLSIVMFAPRGLGGGIEQVRVAWRDGDLGRRLPGWLSGTLAVGLIIVGMVVLVEMMFQATHGDDEFAQVLGMEFDAAALWGWLTAAVLVALGVVIKRATNKLREDQA</sequence>
<name>A0ABS0AWI3_9GAMM</name>
<gene>
    <name evidence="7" type="ORF">Y5W_03599</name>
</gene>
<keyword evidence="3 6" id="KW-0812">Transmembrane</keyword>
<keyword evidence="4 6" id="KW-1133">Transmembrane helix</keyword>
<evidence type="ECO:0000256" key="6">
    <source>
        <dbReference type="SAM" id="Phobius"/>
    </source>
</evidence>
<evidence type="ECO:0000313" key="8">
    <source>
        <dbReference type="Proteomes" id="UP000662703"/>
    </source>
</evidence>
<dbReference type="Pfam" id="PF02653">
    <property type="entry name" value="BPD_transp_2"/>
    <property type="match status" value="1"/>
</dbReference>
<reference evidence="7 8" key="1">
    <citation type="submission" date="2012-09" db="EMBL/GenBank/DDBJ databases">
        <title>Genome Sequence of alkane-degrading Bacterium Alcanivorax sp. 521-1.</title>
        <authorList>
            <person name="Lai Q."/>
            <person name="Shao Z."/>
        </authorList>
    </citation>
    <scope>NUCLEOTIDE SEQUENCE [LARGE SCALE GENOMIC DNA]</scope>
    <source>
        <strain evidence="7 8">521-1</strain>
    </source>
</reference>
<accession>A0ABS0AWI3</accession>
<dbReference type="InterPro" id="IPR043428">
    <property type="entry name" value="LivM-like"/>
</dbReference>
<evidence type="ECO:0000313" key="7">
    <source>
        <dbReference type="EMBL" id="MBF5058305.1"/>
    </source>
</evidence>
<dbReference type="CDD" id="cd06581">
    <property type="entry name" value="TM_PBP1_LivM_like"/>
    <property type="match status" value="1"/>
</dbReference>
<feature type="transmembrane region" description="Helical" evidence="6">
    <location>
        <begin position="273"/>
        <end position="299"/>
    </location>
</feature>
<feature type="transmembrane region" description="Helical" evidence="6">
    <location>
        <begin position="311"/>
        <end position="329"/>
    </location>
</feature>
<dbReference type="InterPro" id="IPR037294">
    <property type="entry name" value="ABC_BtuC-like"/>
</dbReference>
<dbReference type="PANTHER" id="PTHR30482">
    <property type="entry name" value="HIGH-AFFINITY BRANCHED-CHAIN AMINO ACID TRANSPORT SYSTEM PERMEASE"/>
    <property type="match status" value="1"/>
</dbReference>
<keyword evidence="5 6" id="KW-0472">Membrane</keyword>